<protein>
    <submittedName>
        <fullName evidence="1">Uncharacterized protein</fullName>
    </submittedName>
</protein>
<sequence length="294" mass="31608">MTGEVPEWAAWMSPQSYQQFVTLCTGSIAARGVRAGYDGDGIFRYEGGVIRVNGLARMLREEPTERWAQVVDSFIAEMLVTPERRAEPIDPASVFLSCTQRAAIPEECLSSVIEVLPGIVLVPAIDHPNRVEKIIANNERTRPLGGSAAMLDLGRRNLARAPFFQNHSVLSQNQPDSIVTLITAPDPYVAGRLGVLDTVIPDFARGTIGIVVAVPVQEAMLVHVIRGPGLAVALNAMVPFAVSHYESDPHPLTPQLFFIGPDGGTQQITRTDPDGMPAVLVQGPFSAALRAALG</sequence>
<gene>
    <name evidence="1" type="ORF">PROPJV5_1843</name>
</gene>
<evidence type="ECO:0000313" key="1">
    <source>
        <dbReference type="EMBL" id="SPF68860.1"/>
    </source>
</evidence>
<dbReference type="EMBL" id="OMOH01000006">
    <property type="protein sequence ID" value="SPF68860.1"/>
    <property type="molecule type" value="Genomic_DNA"/>
</dbReference>
<dbReference type="AlphaFoldDB" id="A0A375I641"/>
<dbReference type="OrthoDB" id="3731519at2"/>
<dbReference type="RefSeq" id="WP_119715997.1">
    <property type="nucleotide sequence ID" value="NZ_OMOH01000006.1"/>
</dbReference>
<dbReference type="Proteomes" id="UP000265962">
    <property type="component" value="Unassembled WGS sequence"/>
</dbReference>
<accession>A0A375I641</accession>
<evidence type="ECO:0000313" key="2">
    <source>
        <dbReference type="Proteomes" id="UP000265962"/>
    </source>
</evidence>
<keyword evidence="2" id="KW-1185">Reference proteome</keyword>
<reference evidence="2" key="1">
    <citation type="submission" date="2018-02" db="EMBL/GenBank/DDBJ databases">
        <authorList>
            <person name="Hornung B."/>
        </authorList>
    </citation>
    <scope>NUCLEOTIDE SEQUENCE [LARGE SCALE GENOMIC DNA]</scope>
</reference>
<organism evidence="1 2">
    <name type="scientific">Propionibacterium ruminifibrarum</name>
    <dbReference type="NCBI Taxonomy" id="1962131"/>
    <lineage>
        <taxon>Bacteria</taxon>
        <taxon>Bacillati</taxon>
        <taxon>Actinomycetota</taxon>
        <taxon>Actinomycetes</taxon>
        <taxon>Propionibacteriales</taxon>
        <taxon>Propionibacteriaceae</taxon>
        <taxon>Propionibacterium</taxon>
    </lineage>
</organism>
<proteinExistence type="predicted"/>
<name>A0A375I641_9ACTN</name>